<sequence length="946" mass="103988">MIRDSSSGNAMRKILTLGVVALVAFAPYQAHSQESDQWGETLQRVSASVVAIRVDAARSFDTAVSSSTEATGFVVDAEQGLILTNRHVVQPGPVIAEAFFENREDVKLIPVYRDPIHDFGIFRYDPKALKYIQPQSLHLTPQGAEVGKEIRVIGNDAGEQRSILAGTLARLDRSAPFYGTGRYNDFNTFYIQAASSVSGGSSGSPVVDIEGNVLALNAGGNQMAASSFFLPLDRVVRALELIQQGKPVSRGGLLTTFSYLPYYELRRLGLRPETEKQLRASKMGVGMLVVAAVLPEGPADGKLQTGDILVKADGVWIDQFVALDALLDERIGGSVELDVERAGQPLHLTVQVADLHKITPDQYISFGEGVVNNLSYQQSRQLNKPLTGIYVAQPGYILSSAGLFKGSVIVKLDEQDTPDLAAFAEILNGLADGQEAVVRFYNFREPTREQVTILTMDRRWFPVEHCQRDDVVGYWSCEPLKSTAASNAVTGGTAHFKSQQDPRAQRLVSSLVFITLDIPYRLDGVAGNHYVGAGLVLDADRGLLVTDRNTVPVAMGDVRLTFAGAVEIPGRVIFVHPVHNLAFVQYEPALLGDTQVSSAELNIEPLVAGDPIGLIGFTERQQVQVHDVRVASIDPLQIPLSKTPAFRESNLEAIKINNPPPTLGGVLSDEEGRVQALWASFSYGHGKSFTQFHMGIQAELIKGLMDQWISYQKMEIYSLEVELFTLPLSQARKLGLPSAWAEQMQQNGNHRHMLVIGRRVAGSPAAKFFQEGDMLVAIDGQRVHDFREVEQLSNKPQVEATVIRAGKELHLQVQTVHYTGRGTEQIVQWAGALLQAPHRAVAAQRSVAPEGVFVSFVWRGSPASRYHLTPMLRVIAIDDQPISDLDSFLKLAAEREGQSSVRLKAINLYGREKIITLKPDNHYWPTREIRWTDAGWQRIEHGSGHR</sequence>
<name>A0A3B1B4L3_9ZZZZ</name>
<protein>
    <recommendedName>
        <fullName evidence="1">PDZ domain-containing protein</fullName>
    </recommendedName>
</protein>
<dbReference type="Pfam" id="PF12812">
    <property type="entry name" value="PDZ_1"/>
    <property type="match status" value="1"/>
</dbReference>
<dbReference type="Gene3D" id="2.40.10.120">
    <property type="match status" value="2"/>
</dbReference>
<reference evidence="2" key="1">
    <citation type="submission" date="2018-06" db="EMBL/GenBank/DDBJ databases">
        <authorList>
            <person name="Zhirakovskaya E."/>
        </authorList>
    </citation>
    <scope>NUCLEOTIDE SEQUENCE</scope>
</reference>
<dbReference type="PANTHER" id="PTHR46366">
    <property type="entry name" value="PRO-APOPTOTIC SERINE PROTEASE NMA111"/>
    <property type="match status" value="1"/>
</dbReference>
<accession>A0A3B1B4L3</accession>
<dbReference type="GO" id="GO:0004252">
    <property type="term" value="F:serine-type endopeptidase activity"/>
    <property type="evidence" value="ECO:0007669"/>
    <property type="project" value="InterPro"/>
</dbReference>
<dbReference type="InterPro" id="IPR025926">
    <property type="entry name" value="PDZ-like_dom"/>
</dbReference>
<feature type="domain" description="PDZ" evidence="1">
    <location>
        <begin position="266"/>
        <end position="343"/>
    </location>
</feature>
<dbReference type="InterPro" id="IPR036034">
    <property type="entry name" value="PDZ_sf"/>
</dbReference>
<dbReference type="PRINTS" id="PR00834">
    <property type="entry name" value="PROTEASES2C"/>
</dbReference>
<dbReference type="SUPFAM" id="SSF50156">
    <property type="entry name" value="PDZ domain-like"/>
    <property type="match status" value="3"/>
</dbReference>
<feature type="domain" description="PDZ" evidence="1">
    <location>
        <begin position="828"/>
        <end position="909"/>
    </location>
</feature>
<dbReference type="AlphaFoldDB" id="A0A3B1B4L3"/>
<dbReference type="InterPro" id="IPR001478">
    <property type="entry name" value="PDZ"/>
</dbReference>
<proteinExistence type="predicted"/>
<organism evidence="2">
    <name type="scientific">hydrothermal vent metagenome</name>
    <dbReference type="NCBI Taxonomy" id="652676"/>
    <lineage>
        <taxon>unclassified sequences</taxon>
        <taxon>metagenomes</taxon>
        <taxon>ecological metagenomes</taxon>
    </lineage>
</organism>
<dbReference type="Pfam" id="PF13365">
    <property type="entry name" value="Trypsin_2"/>
    <property type="match status" value="1"/>
</dbReference>
<dbReference type="EMBL" id="UOFX01000020">
    <property type="protein sequence ID" value="VAX06944.1"/>
    <property type="molecule type" value="Genomic_DNA"/>
</dbReference>
<dbReference type="SMART" id="SM00228">
    <property type="entry name" value="PDZ"/>
    <property type="match status" value="3"/>
</dbReference>
<dbReference type="CDD" id="cd06786">
    <property type="entry name" value="cpPDZ1_ScNma111-like"/>
    <property type="match status" value="1"/>
</dbReference>
<dbReference type="GO" id="GO:0006508">
    <property type="term" value="P:proteolysis"/>
    <property type="evidence" value="ECO:0007669"/>
    <property type="project" value="InterPro"/>
</dbReference>
<dbReference type="InterPro" id="IPR009003">
    <property type="entry name" value="Peptidase_S1_PA"/>
</dbReference>
<gene>
    <name evidence="2" type="ORF">MNBD_GAMMA26-1981</name>
</gene>
<dbReference type="Gene3D" id="2.30.42.10">
    <property type="match status" value="3"/>
</dbReference>
<evidence type="ECO:0000313" key="2">
    <source>
        <dbReference type="EMBL" id="VAX06944.1"/>
    </source>
</evidence>
<feature type="domain" description="PDZ" evidence="1">
    <location>
        <begin position="732"/>
        <end position="806"/>
    </location>
</feature>
<evidence type="ECO:0000259" key="1">
    <source>
        <dbReference type="SMART" id="SM00228"/>
    </source>
</evidence>
<dbReference type="SUPFAM" id="SSF50494">
    <property type="entry name" value="Trypsin-like serine proteases"/>
    <property type="match status" value="2"/>
</dbReference>
<dbReference type="InterPro" id="IPR001940">
    <property type="entry name" value="Peptidase_S1C"/>
</dbReference>
<dbReference type="PANTHER" id="PTHR46366:SF1">
    <property type="entry name" value="PDZ DOMAIN-CONTAINING PROTEIN C1685.05"/>
    <property type="match status" value="1"/>
</dbReference>